<dbReference type="Proteomes" id="UP001549122">
    <property type="component" value="Unassembled WGS sequence"/>
</dbReference>
<dbReference type="EMBL" id="JBEPLO010000011">
    <property type="protein sequence ID" value="MET3558088.1"/>
    <property type="molecule type" value="Genomic_DNA"/>
</dbReference>
<evidence type="ECO:0000313" key="1">
    <source>
        <dbReference type="EMBL" id="MET3558088.1"/>
    </source>
</evidence>
<gene>
    <name evidence="1" type="ORF">ABID29_001203</name>
</gene>
<comment type="caution">
    <text evidence="1">The sequence shown here is derived from an EMBL/GenBank/DDBJ whole genome shotgun (WGS) entry which is preliminary data.</text>
</comment>
<sequence length="46" mass="4965">MKIGVIQASTGESITDLLFNLTCQSVGGRYEVFNLGTFHAETQISS</sequence>
<dbReference type="RefSeq" id="WP_354365105.1">
    <property type="nucleotide sequence ID" value="NZ_JBEPLO010000011.1"/>
</dbReference>
<accession>A0ABV2FHV9</accession>
<organism evidence="1 2">
    <name type="scientific">Streptococcus rupicaprae</name>
    <dbReference type="NCBI Taxonomy" id="759619"/>
    <lineage>
        <taxon>Bacteria</taxon>
        <taxon>Bacillati</taxon>
        <taxon>Bacillota</taxon>
        <taxon>Bacilli</taxon>
        <taxon>Lactobacillales</taxon>
        <taxon>Streptococcaceae</taxon>
        <taxon>Streptococcus</taxon>
    </lineage>
</organism>
<evidence type="ECO:0000313" key="2">
    <source>
        <dbReference type="Proteomes" id="UP001549122"/>
    </source>
</evidence>
<keyword evidence="2" id="KW-1185">Reference proteome</keyword>
<reference evidence="1 2" key="1">
    <citation type="submission" date="2024-06" db="EMBL/GenBank/DDBJ databases">
        <title>Genomic Encyclopedia of Type Strains, Phase IV (KMG-IV): sequencing the most valuable type-strain genomes for metagenomic binning, comparative biology and taxonomic classification.</title>
        <authorList>
            <person name="Goeker M."/>
        </authorList>
    </citation>
    <scope>NUCLEOTIDE SEQUENCE [LARGE SCALE GENOMIC DNA]</scope>
    <source>
        <strain evidence="1 2">DSM 28303</strain>
    </source>
</reference>
<protein>
    <submittedName>
        <fullName evidence="1">Uncharacterized protein</fullName>
    </submittedName>
</protein>
<proteinExistence type="predicted"/>
<name>A0ABV2FHV9_9STRE</name>